<dbReference type="SUPFAM" id="SSF53448">
    <property type="entry name" value="Nucleotide-diphospho-sugar transferases"/>
    <property type="match status" value="1"/>
</dbReference>
<dbReference type="CDD" id="cd00761">
    <property type="entry name" value="Glyco_tranf_GTA_type"/>
    <property type="match status" value="1"/>
</dbReference>
<evidence type="ECO:0000256" key="1">
    <source>
        <dbReference type="ARBA" id="ARBA00010617"/>
    </source>
</evidence>
<keyword evidence="2" id="KW-0408">Iron</keyword>
<evidence type="ECO:0000313" key="4">
    <source>
        <dbReference type="EMBL" id="BEH00873.1"/>
    </source>
</evidence>
<keyword evidence="5" id="KW-1185">Reference proteome</keyword>
<keyword evidence="2" id="KW-0349">Heme</keyword>
<dbReference type="Proteomes" id="UP001431656">
    <property type="component" value="Chromosome"/>
</dbReference>
<keyword evidence="2" id="KW-0560">Oxidoreductase</keyword>
<keyword evidence="2" id="KW-0503">Monooxygenase</keyword>
<name>A0AAN0K5R3_9ACTN</name>
<evidence type="ECO:0000256" key="2">
    <source>
        <dbReference type="RuleBase" id="RU000461"/>
    </source>
</evidence>
<dbReference type="EMBL" id="AP028056">
    <property type="protein sequence ID" value="BEH00873.1"/>
    <property type="molecule type" value="Genomic_DNA"/>
</dbReference>
<dbReference type="GO" id="GO:0004497">
    <property type="term" value="F:monooxygenase activity"/>
    <property type="evidence" value="ECO:0007669"/>
    <property type="project" value="UniProtKB-KW"/>
</dbReference>
<dbReference type="InterPro" id="IPR002397">
    <property type="entry name" value="Cyt_P450_B"/>
</dbReference>
<dbReference type="InterPro" id="IPR029044">
    <property type="entry name" value="Nucleotide-diphossugar_trans"/>
</dbReference>
<dbReference type="GO" id="GO:0005506">
    <property type="term" value="F:iron ion binding"/>
    <property type="evidence" value="ECO:0007669"/>
    <property type="project" value="InterPro"/>
</dbReference>
<dbReference type="RefSeq" id="WP_286266635.1">
    <property type="nucleotide sequence ID" value="NZ_AP028056.1"/>
</dbReference>
<dbReference type="AlphaFoldDB" id="A0AAN0K5R3"/>
<sequence length="650" mass="70116">MSRRLAVVVPVYNEASGIAATLEALAGQDDADFDAVFVDNASTDDSVQLMETFIRRHGLTRWRIVHEPLKGTGAAADTGMREAIAGGAQLLARTDADCLPRHDWTAAVRRALTPSHEGGLGLALVGGELVPRRDEGLGWPTRAALRGAVHLAEAFGRIRPGNRDPAYRGPYMMAAGCNVGITSRLYEQAGGFPRTRIEQLHEDRALVNAVRRLTRDYQRRSDVVVYASSRRAQAWGLANTLLWYKDHAYCPPEVDIRDPALAQRPARTSIALAARHERRLLLAAHPLAFPFIDAIGGPVRRVPGLGVVVKDADLMRAVLMDSDSFGKSGPGSPGDLWTPVLGPRVLMNMDGADHLELRRKLAPLFSPGSVRDLVADSLGPATQRLSERLRRGEEVDLVSHAQHAASAVISRLVGLPPGVIDAGFFARSSTVTGFVSLARPSLTPRQITRARKVMHELDEHAAAAYAGDESTVPGRMRALGLTQAEALGAVGAFVLTGTETLVSFIPRLAAILVDTGWHARLSAEPKLVDAAVAEALRVTTPSPVMLRSVERPTRIGTVEVTPGERIILGTYWANRALGEFDPETNPAAQLRQLWFGAGVHFCLGAPLAMAQINLVLGAVLAARNLRIVERQASRGVLIPSYRRLVLRGSS</sequence>
<dbReference type="PANTHER" id="PTHR46696:SF1">
    <property type="entry name" value="CYTOCHROME P450 YJIB-RELATED"/>
    <property type="match status" value="1"/>
</dbReference>
<proteinExistence type="inferred from homology"/>
<dbReference type="SUPFAM" id="SSF48264">
    <property type="entry name" value="Cytochrome P450"/>
    <property type="match status" value="1"/>
</dbReference>
<dbReference type="InterPro" id="IPR036396">
    <property type="entry name" value="Cyt_P450_sf"/>
</dbReference>
<protein>
    <recommendedName>
        <fullName evidence="3">Glycosyltransferase 2-like domain-containing protein</fullName>
    </recommendedName>
</protein>
<dbReference type="KEGG" id="broo:brsh051_01540"/>
<accession>A0AAN0K5R3</accession>
<dbReference type="InterPro" id="IPR017972">
    <property type="entry name" value="Cyt_P450_CS"/>
</dbReference>
<dbReference type="Gene3D" id="1.10.630.10">
    <property type="entry name" value="Cytochrome P450"/>
    <property type="match status" value="1"/>
</dbReference>
<dbReference type="Gene3D" id="3.90.550.10">
    <property type="entry name" value="Spore Coat Polysaccharide Biosynthesis Protein SpsA, Chain A"/>
    <property type="match status" value="1"/>
</dbReference>
<evidence type="ECO:0000313" key="5">
    <source>
        <dbReference type="Proteomes" id="UP001431656"/>
    </source>
</evidence>
<dbReference type="PROSITE" id="PS00086">
    <property type="entry name" value="CYTOCHROME_P450"/>
    <property type="match status" value="1"/>
</dbReference>
<dbReference type="Pfam" id="PF00067">
    <property type="entry name" value="p450"/>
    <property type="match status" value="1"/>
</dbReference>
<dbReference type="InterPro" id="IPR001173">
    <property type="entry name" value="Glyco_trans_2-like"/>
</dbReference>
<dbReference type="PRINTS" id="PR00359">
    <property type="entry name" value="BP450"/>
</dbReference>
<dbReference type="InterPro" id="IPR001128">
    <property type="entry name" value="Cyt_P450"/>
</dbReference>
<dbReference type="GO" id="GO:0016705">
    <property type="term" value="F:oxidoreductase activity, acting on paired donors, with incorporation or reduction of molecular oxygen"/>
    <property type="evidence" value="ECO:0007669"/>
    <property type="project" value="InterPro"/>
</dbReference>
<gene>
    <name evidence="4" type="ORF">brsh051_01540</name>
</gene>
<keyword evidence="2" id="KW-0479">Metal-binding</keyword>
<dbReference type="CDD" id="cd00302">
    <property type="entry name" value="cytochrome_P450"/>
    <property type="match status" value="1"/>
</dbReference>
<reference evidence="4" key="1">
    <citation type="journal article" date="2024" name="Int. J. Syst. Evol. Microbiol.">
        <title>Brooklawnia propionicigenes sp. nov., a facultatively anaerobic, propionate-producing bacterium isolated from a methanogenic reactor treating waste from cattle farms.</title>
        <authorList>
            <person name="Akita Y."/>
            <person name="Ueki A."/>
            <person name="Tonouchi A."/>
            <person name="Sugawara Y."/>
            <person name="Honma S."/>
            <person name="Kaku N."/>
            <person name="Ueki K."/>
        </authorList>
    </citation>
    <scope>NUCLEOTIDE SEQUENCE</scope>
    <source>
        <strain evidence="4">SH051</strain>
    </source>
</reference>
<comment type="similarity">
    <text evidence="1 2">Belongs to the cytochrome P450 family.</text>
</comment>
<dbReference type="PANTHER" id="PTHR46696">
    <property type="entry name" value="P450, PUTATIVE (EUROFUNG)-RELATED"/>
    <property type="match status" value="1"/>
</dbReference>
<evidence type="ECO:0000259" key="3">
    <source>
        <dbReference type="Pfam" id="PF00535"/>
    </source>
</evidence>
<dbReference type="Pfam" id="PF00535">
    <property type="entry name" value="Glycos_transf_2"/>
    <property type="match status" value="1"/>
</dbReference>
<feature type="domain" description="Glycosyltransferase 2-like" evidence="3">
    <location>
        <begin position="7"/>
        <end position="105"/>
    </location>
</feature>
<organism evidence="4 5">
    <name type="scientific">Brooklawnia propionicigenes</name>
    <dbReference type="NCBI Taxonomy" id="3041175"/>
    <lineage>
        <taxon>Bacteria</taxon>
        <taxon>Bacillati</taxon>
        <taxon>Actinomycetota</taxon>
        <taxon>Actinomycetes</taxon>
        <taxon>Propionibacteriales</taxon>
        <taxon>Propionibacteriaceae</taxon>
        <taxon>Brooklawnia</taxon>
    </lineage>
</organism>
<dbReference type="GO" id="GO:0020037">
    <property type="term" value="F:heme binding"/>
    <property type="evidence" value="ECO:0007669"/>
    <property type="project" value="InterPro"/>
</dbReference>